<evidence type="ECO:0000256" key="2">
    <source>
        <dbReference type="ARBA" id="ARBA00023014"/>
    </source>
</evidence>
<dbReference type="Gene3D" id="2.40.33.20">
    <property type="entry name" value="PK beta-barrel domain-like"/>
    <property type="match status" value="1"/>
</dbReference>
<dbReference type="Pfam" id="PF03473">
    <property type="entry name" value="MOSC"/>
    <property type="match status" value="1"/>
</dbReference>
<dbReference type="InterPro" id="IPR006058">
    <property type="entry name" value="2Fe2S_fd_BS"/>
</dbReference>
<dbReference type="SUPFAM" id="SSF63380">
    <property type="entry name" value="Riboflavin synthase domain-like"/>
    <property type="match status" value="1"/>
</dbReference>
<dbReference type="Gene3D" id="2.40.30.10">
    <property type="entry name" value="Translation factors"/>
    <property type="match status" value="1"/>
</dbReference>
<evidence type="ECO:0000256" key="1">
    <source>
        <dbReference type="ARBA" id="ARBA00022714"/>
    </source>
</evidence>
<dbReference type="Proteomes" id="UP001430848">
    <property type="component" value="Unassembled WGS sequence"/>
</dbReference>
<keyword evidence="2" id="KW-0411">Iron-sulfur</keyword>
<dbReference type="CDD" id="cd00207">
    <property type="entry name" value="fer2"/>
    <property type="match status" value="1"/>
</dbReference>
<dbReference type="InterPro" id="IPR011037">
    <property type="entry name" value="Pyrv_Knase-like_insert_dom_sf"/>
</dbReference>
<evidence type="ECO:0000313" key="7">
    <source>
        <dbReference type="Proteomes" id="UP001430848"/>
    </source>
</evidence>
<dbReference type="InterPro" id="IPR052353">
    <property type="entry name" value="Benzoxazolinone_Detox_Enz"/>
</dbReference>
<keyword evidence="1" id="KW-0001">2Fe-2S</keyword>
<evidence type="ECO:0008006" key="8">
    <source>
        <dbReference type="Google" id="ProtNLM"/>
    </source>
</evidence>
<accession>A0ABR1PE53</accession>
<evidence type="ECO:0000259" key="4">
    <source>
        <dbReference type="PROSITE" id="PS51340"/>
    </source>
</evidence>
<dbReference type="SUPFAM" id="SSF52343">
    <property type="entry name" value="Ferredoxin reductase-like, C-terminal NADP-linked domain"/>
    <property type="match status" value="1"/>
</dbReference>
<keyword evidence="1" id="KW-0408">Iron</keyword>
<dbReference type="Gene3D" id="3.10.20.30">
    <property type="match status" value="1"/>
</dbReference>
<dbReference type="Gene3D" id="3.40.50.80">
    <property type="entry name" value="Nucleotide-binding domain of ferredoxin-NADP reductase (FNR) module"/>
    <property type="match status" value="1"/>
</dbReference>
<dbReference type="InterPro" id="IPR036010">
    <property type="entry name" value="2Fe-2S_ferredoxin-like_sf"/>
</dbReference>
<reference evidence="6 7" key="1">
    <citation type="submission" date="2024-02" db="EMBL/GenBank/DDBJ databases">
        <title>De novo assembly and annotation of 12 fungi associated with fruit tree decline syndrome in Ontario, Canada.</title>
        <authorList>
            <person name="Sulman M."/>
            <person name="Ellouze W."/>
            <person name="Ilyukhin E."/>
        </authorList>
    </citation>
    <scope>NUCLEOTIDE SEQUENCE [LARGE SCALE GENOMIC DNA]</scope>
    <source>
        <strain evidence="6 7">M169</strain>
    </source>
</reference>
<feature type="domain" description="MOSC" evidence="4">
    <location>
        <begin position="44"/>
        <end position="181"/>
    </location>
</feature>
<feature type="domain" description="2Fe-2S ferredoxin-type" evidence="3">
    <location>
        <begin position="491"/>
        <end position="573"/>
    </location>
</feature>
<dbReference type="Pfam" id="PF00111">
    <property type="entry name" value="Fer2"/>
    <property type="match status" value="1"/>
</dbReference>
<dbReference type="SUPFAM" id="SSF54292">
    <property type="entry name" value="2Fe-2S ferredoxin-like"/>
    <property type="match status" value="1"/>
</dbReference>
<dbReference type="InterPro" id="IPR017938">
    <property type="entry name" value="Riboflavin_synthase-like_b-brl"/>
</dbReference>
<dbReference type="PROSITE" id="PS00197">
    <property type="entry name" value="2FE2S_FER_1"/>
    <property type="match status" value="1"/>
</dbReference>
<dbReference type="PRINTS" id="PR00409">
    <property type="entry name" value="PHDIOXRDTASE"/>
</dbReference>
<dbReference type="PANTHER" id="PTHR30212:SF2">
    <property type="entry name" value="PROTEIN YIIM"/>
    <property type="match status" value="1"/>
</dbReference>
<dbReference type="InterPro" id="IPR005302">
    <property type="entry name" value="MoCF_Sase_C"/>
</dbReference>
<dbReference type="InterPro" id="IPR017927">
    <property type="entry name" value="FAD-bd_FR_type"/>
</dbReference>
<proteinExistence type="predicted"/>
<comment type="caution">
    <text evidence="6">The sequence shown here is derived from an EMBL/GenBank/DDBJ whole genome shotgun (WGS) entry which is preliminary data.</text>
</comment>
<dbReference type="InterPro" id="IPR001041">
    <property type="entry name" value="2Fe-2S_ferredoxin-type"/>
</dbReference>
<dbReference type="PANTHER" id="PTHR30212">
    <property type="entry name" value="PROTEIN YIIM"/>
    <property type="match status" value="1"/>
</dbReference>
<evidence type="ECO:0000259" key="5">
    <source>
        <dbReference type="PROSITE" id="PS51384"/>
    </source>
</evidence>
<evidence type="ECO:0000313" key="6">
    <source>
        <dbReference type="EMBL" id="KAK7734782.1"/>
    </source>
</evidence>
<sequence length="573" mass="64263">MSPHMLEPDVVAPLPPKKDVLLNVRTGKIRPFGGGKLRSAINKHPRQGRVQVTELGLVGDEQQYVLHGGVDKALHVYCESNYAKWNDLIPDRDQQFLVGGFGENLSFSGLNEGNVCIGDKFRLGAEVIVQVSEPRQPCYKLNHRFGHTKMSRLVQDTGMAGWYFRVLKPGFIQEGDELVFVERMYPQWSLDRVQDFLYREVDNMEVNAELGHMPELGGEISKLFRTRVEKGVEDMSNRLNGIPGKNRVHLAWRRYRVTEKELLTPRIARLRFELDKAETGMSDEEAHLGKFPHVRVKFGPDGKFSRAYSVVAGDMRSFELGISRDDYSRGGSEYVHDLLKVGDVIQASRGHEAPQKDQKKDNGKHRRHIFIIGGIGITAFLPEIRRLWRAGEDIEVHYAARSRQDLVYSSCLPPEGKGIFIYVKSEGNRLNIRSIVPSLGNDDSLETYIYTCGPASLMNESREVTNKLRYPMSQLHFEEFGGATTGTGDPFEAEIRATGQILQVPGGKSLLDVLNDAGFDIESSCMVGNCGTCMVEYCQGKVSHQGLALDNDQKDNTLLSCVSRGKGRIVIDC</sequence>
<keyword evidence="1" id="KW-0479">Metal-binding</keyword>
<dbReference type="PROSITE" id="PS51085">
    <property type="entry name" value="2FE2S_FER_2"/>
    <property type="match status" value="1"/>
</dbReference>
<dbReference type="InterPro" id="IPR039261">
    <property type="entry name" value="FNR_nucleotide-bd"/>
</dbReference>
<organism evidence="6 7">
    <name type="scientific">Diaporthe eres</name>
    <name type="common">Phomopsis oblonga</name>
    <dbReference type="NCBI Taxonomy" id="83184"/>
    <lineage>
        <taxon>Eukaryota</taxon>
        <taxon>Fungi</taxon>
        <taxon>Dikarya</taxon>
        <taxon>Ascomycota</taxon>
        <taxon>Pezizomycotina</taxon>
        <taxon>Sordariomycetes</taxon>
        <taxon>Sordariomycetidae</taxon>
        <taxon>Diaporthales</taxon>
        <taxon>Diaporthaceae</taxon>
        <taxon>Diaporthe</taxon>
        <taxon>Diaporthe eres species complex</taxon>
    </lineage>
</organism>
<dbReference type="EMBL" id="JAKNSF020000015">
    <property type="protein sequence ID" value="KAK7734782.1"/>
    <property type="molecule type" value="Genomic_DNA"/>
</dbReference>
<gene>
    <name evidence="6" type="ORF">SLS63_004202</name>
</gene>
<dbReference type="SUPFAM" id="SSF50800">
    <property type="entry name" value="PK beta-barrel domain-like"/>
    <property type="match status" value="1"/>
</dbReference>
<dbReference type="PROSITE" id="PS51384">
    <property type="entry name" value="FAD_FR"/>
    <property type="match status" value="1"/>
</dbReference>
<keyword evidence="7" id="KW-1185">Reference proteome</keyword>
<evidence type="ECO:0000259" key="3">
    <source>
        <dbReference type="PROSITE" id="PS51085"/>
    </source>
</evidence>
<dbReference type="InterPro" id="IPR012675">
    <property type="entry name" value="Beta-grasp_dom_sf"/>
</dbReference>
<name>A0ABR1PE53_DIAER</name>
<dbReference type="PROSITE" id="PS51340">
    <property type="entry name" value="MOSC"/>
    <property type="match status" value="1"/>
</dbReference>
<protein>
    <recommendedName>
        <fullName evidence="8">MOSC domain-containing protein</fullName>
    </recommendedName>
</protein>
<feature type="domain" description="FAD-binding FR-type" evidence="5">
    <location>
        <begin position="250"/>
        <end position="361"/>
    </location>
</feature>